<protein>
    <submittedName>
        <fullName evidence="3">Uncharacterized protein</fullName>
    </submittedName>
</protein>
<dbReference type="AlphaFoldDB" id="A0A1Y1Z080"/>
<organism evidence="3 4">
    <name type="scientific">Basidiobolus meristosporus CBS 931.73</name>
    <dbReference type="NCBI Taxonomy" id="1314790"/>
    <lineage>
        <taxon>Eukaryota</taxon>
        <taxon>Fungi</taxon>
        <taxon>Fungi incertae sedis</taxon>
        <taxon>Zoopagomycota</taxon>
        <taxon>Entomophthoromycotina</taxon>
        <taxon>Basidiobolomycetes</taxon>
        <taxon>Basidiobolales</taxon>
        <taxon>Basidiobolaceae</taxon>
        <taxon>Basidiobolus</taxon>
    </lineage>
</organism>
<feature type="signal peptide" evidence="2">
    <location>
        <begin position="1"/>
        <end position="22"/>
    </location>
</feature>
<evidence type="ECO:0000256" key="2">
    <source>
        <dbReference type="SAM" id="SignalP"/>
    </source>
</evidence>
<dbReference type="EMBL" id="MCFE01000043">
    <property type="protein sequence ID" value="ORY03713.1"/>
    <property type="molecule type" value="Genomic_DNA"/>
</dbReference>
<evidence type="ECO:0000256" key="1">
    <source>
        <dbReference type="SAM" id="MobiDB-lite"/>
    </source>
</evidence>
<accession>A0A1Y1Z080</accession>
<keyword evidence="2" id="KW-0732">Signal</keyword>
<reference evidence="3 4" key="1">
    <citation type="submission" date="2016-07" db="EMBL/GenBank/DDBJ databases">
        <title>Pervasive Adenine N6-methylation of Active Genes in Fungi.</title>
        <authorList>
            <consortium name="DOE Joint Genome Institute"/>
            <person name="Mondo S.J."/>
            <person name="Dannebaum R.O."/>
            <person name="Kuo R.C."/>
            <person name="Labutti K."/>
            <person name="Haridas S."/>
            <person name="Kuo A."/>
            <person name="Salamov A."/>
            <person name="Ahrendt S.R."/>
            <person name="Lipzen A."/>
            <person name="Sullivan W."/>
            <person name="Andreopoulos W.B."/>
            <person name="Clum A."/>
            <person name="Lindquist E."/>
            <person name="Daum C."/>
            <person name="Ramamoorthy G.K."/>
            <person name="Gryganskyi A."/>
            <person name="Culley D."/>
            <person name="Magnuson J.K."/>
            <person name="James T.Y."/>
            <person name="O'Malley M.A."/>
            <person name="Stajich J.E."/>
            <person name="Spatafora J.W."/>
            <person name="Visel A."/>
            <person name="Grigoriev I.V."/>
        </authorList>
    </citation>
    <scope>NUCLEOTIDE SEQUENCE [LARGE SCALE GENOMIC DNA]</scope>
    <source>
        <strain evidence="3 4">CBS 931.73</strain>
    </source>
</reference>
<proteinExistence type="predicted"/>
<evidence type="ECO:0000313" key="4">
    <source>
        <dbReference type="Proteomes" id="UP000193498"/>
    </source>
</evidence>
<feature type="region of interest" description="Disordered" evidence="1">
    <location>
        <begin position="121"/>
        <end position="154"/>
    </location>
</feature>
<dbReference type="InParanoid" id="A0A1Y1Z080"/>
<gene>
    <name evidence="3" type="ORF">K493DRAFT_297331</name>
</gene>
<comment type="caution">
    <text evidence="3">The sequence shown here is derived from an EMBL/GenBank/DDBJ whole genome shotgun (WGS) entry which is preliminary data.</text>
</comment>
<dbReference type="Proteomes" id="UP000193498">
    <property type="component" value="Unassembled WGS sequence"/>
</dbReference>
<sequence>MAFIIVLVLLLLLIVCIIICSSRYYKRNFQVNPGSDTVPVMVWRPNQSVNELHETPPQYSAQPNAHQICPSTTVLRNDVNVIEMNTSNIPLTPPPLYESRAPSYRSQMPLPERPAILRAETSLEVGRPPPESLRSRLPRSQTSTRIQVYTESLY</sequence>
<name>A0A1Y1Z080_9FUNG</name>
<keyword evidence="4" id="KW-1185">Reference proteome</keyword>
<feature type="chain" id="PRO_5011988151" evidence="2">
    <location>
        <begin position="23"/>
        <end position="154"/>
    </location>
</feature>
<feature type="compositionally biased region" description="Polar residues" evidence="1">
    <location>
        <begin position="141"/>
        <end position="154"/>
    </location>
</feature>
<evidence type="ECO:0000313" key="3">
    <source>
        <dbReference type="EMBL" id="ORY03713.1"/>
    </source>
</evidence>